<dbReference type="EC" id="2.8.4.2" evidence="4"/>
<name>A0A5C6FJ15_9PLAN</name>
<dbReference type="Gene3D" id="3.40.50.2300">
    <property type="match status" value="1"/>
</dbReference>
<dbReference type="PANTHER" id="PTHR43428">
    <property type="entry name" value="ARSENATE REDUCTASE"/>
    <property type="match status" value="1"/>
</dbReference>
<dbReference type="SUPFAM" id="SSF52788">
    <property type="entry name" value="Phosphotyrosine protein phosphatases I"/>
    <property type="match status" value="1"/>
</dbReference>
<evidence type="ECO:0000256" key="2">
    <source>
        <dbReference type="SAM" id="MobiDB-lite"/>
    </source>
</evidence>
<protein>
    <submittedName>
        <fullName evidence="4">Arsenate-mycothiol transferase ArsC2</fullName>
        <ecNumber evidence="4">2.8.4.2</ecNumber>
    </submittedName>
</protein>
<dbReference type="PANTHER" id="PTHR43428:SF1">
    <property type="entry name" value="ARSENATE REDUCTASE"/>
    <property type="match status" value="1"/>
</dbReference>
<dbReference type="InterPro" id="IPR036196">
    <property type="entry name" value="Ptyr_pPase_sf"/>
</dbReference>
<evidence type="ECO:0000313" key="4">
    <source>
        <dbReference type="EMBL" id="TWU62110.1"/>
    </source>
</evidence>
<dbReference type="Proteomes" id="UP000316476">
    <property type="component" value="Unassembled WGS sequence"/>
</dbReference>
<dbReference type="SMART" id="SM00226">
    <property type="entry name" value="LMWPc"/>
    <property type="match status" value="1"/>
</dbReference>
<dbReference type="EMBL" id="SJPZ01000002">
    <property type="protein sequence ID" value="TWU62110.1"/>
    <property type="molecule type" value="Genomic_DNA"/>
</dbReference>
<organism evidence="4 5">
    <name type="scientific">Crateriforma conspicua</name>
    <dbReference type="NCBI Taxonomy" id="2527996"/>
    <lineage>
        <taxon>Bacteria</taxon>
        <taxon>Pseudomonadati</taxon>
        <taxon>Planctomycetota</taxon>
        <taxon>Planctomycetia</taxon>
        <taxon>Planctomycetales</taxon>
        <taxon>Planctomycetaceae</taxon>
        <taxon>Crateriforma</taxon>
    </lineage>
</organism>
<reference evidence="4 5" key="1">
    <citation type="submission" date="2019-02" db="EMBL/GenBank/DDBJ databases">
        <title>Deep-cultivation of Planctomycetes and their phenomic and genomic characterization uncovers novel biology.</title>
        <authorList>
            <person name="Wiegand S."/>
            <person name="Jogler M."/>
            <person name="Boedeker C."/>
            <person name="Pinto D."/>
            <person name="Vollmers J."/>
            <person name="Rivas-Marin E."/>
            <person name="Kohn T."/>
            <person name="Peeters S.H."/>
            <person name="Heuer A."/>
            <person name="Rast P."/>
            <person name="Oberbeckmann S."/>
            <person name="Bunk B."/>
            <person name="Jeske O."/>
            <person name="Meyerdierks A."/>
            <person name="Storesund J.E."/>
            <person name="Kallscheuer N."/>
            <person name="Luecker S."/>
            <person name="Lage O.M."/>
            <person name="Pohl T."/>
            <person name="Merkel B.J."/>
            <person name="Hornburger P."/>
            <person name="Mueller R.-W."/>
            <person name="Bruemmer F."/>
            <person name="Labrenz M."/>
            <person name="Spormann A.M."/>
            <person name="Op Den Camp H."/>
            <person name="Overmann J."/>
            <person name="Amann R."/>
            <person name="Jetten M.S.M."/>
            <person name="Mascher T."/>
            <person name="Medema M.H."/>
            <person name="Devos D.P."/>
            <person name="Kaster A.-K."/>
            <person name="Ovreas L."/>
            <person name="Rohde M."/>
            <person name="Galperin M.Y."/>
            <person name="Jogler C."/>
        </authorList>
    </citation>
    <scope>NUCLEOTIDE SEQUENCE [LARGE SCALE GENOMIC DNA]</scope>
    <source>
        <strain evidence="4 5">V7</strain>
    </source>
</reference>
<gene>
    <name evidence="4" type="primary">arsC2</name>
    <name evidence="4" type="ORF">V7x_38390</name>
</gene>
<dbReference type="GO" id="GO:0046685">
    <property type="term" value="P:response to arsenic-containing substance"/>
    <property type="evidence" value="ECO:0007669"/>
    <property type="project" value="UniProtKB-KW"/>
</dbReference>
<sequence>MMKRTTVLFLCTGNSARSQMAEGFLRELAGDRFDAQSAGLAPVGLNPLAVQVMAEVGVDISSQESKSLKGFLRKNEAQYVVFVCDKAEKSCPEIWPFATATMCWPFPDPAAVQGDAEDCLEAFRRVRDQVRASIESWLATDPESSATAAHKSKTTTCEED</sequence>
<evidence type="ECO:0000259" key="3">
    <source>
        <dbReference type="SMART" id="SM00226"/>
    </source>
</evidence>
<keyword evidence="1" id="KW-0059">Arsenical resistance</keyword>
<dbReference type="GO" id="GO:0102100">
    <property type="term" value="F:mycothiol-arsenate ligase activity"/>
    <property type="evidence" value="ECO:0007669"/>
    <property type="project" value="UniProtKB-EC"/>
</dbReference>
<evidence type="ECO:0000256" key="1">
    <source>
        <dbReference type="ARBA" id="ARBA00022849"/>
    </source>
</evidence>
<accession>A0A5C6FJ15</accession>
<feature type="region of interest" description="Disordered" evidence="2">
    <location>
        <begin position="141"/>
        <end position="160"/>
    </location>
</feature>
<dbReference type="InterPro" id="IPR023485">
    <property type="entry name" value="Ptyr_pPase"/>
</dbReference>
<dbReference type="Pfam" id="PF01451">
    <property type="entry name" value="LMWPc"/>
    <property type="match status" value="1"/>
</dbReference>
<proteinExistence type="predicted"/>
<comment type="caution">
    <text evidence="4">The sequence shown here is derived from an EMBL/GenBank/DDBJ whole genome shotgun (WGS) entry which is preliminary data.</text>
</comment>
<feature type="domain" description="Phosphotyrosine protein phosphatase I" evidence="3">
    <location>
        <begin position="5"/>
        <end position="140"/>
    </location>
</feature>
<dbReference type="AlphaFoldDB" id="A0A5C6FJ15"/>
<evidence type="ECO:0000313" key="5">
    <source>
        <dbReference type="Proteomes" id="UP000316476"/>
    </source>
</evidence>
<keyword evidence="4" id="KW-0808">Transferase</keyword>
<dbReference type="CDD" id="cd16345">
    <property type="entry name" value="LMWP_ArsC"/>
    <property type="match status" value="1"/>
</dbReference>